<sequence>MNIRPDPHTEPLAYKPPKKFIGQDSLPHGYGDKQGDLICTHCMQPYNANTGHTMSQFCTKACGCCGTMDHQGRFCPARYVTWKFYSKNLRRFPRSDEGVKFWPDPQTLVILKAAGYSWATDLTDVADTKVAAPKRTIEDAGLPDTHDAKRQRPEDDTIMRLETKLQEKEDENVALRSQLADTQAELALIKNKLQAIKELAEI</sequence>
<dbReference type="AlphaFoldDB" id="A0A9W4UD83"/>
<feature type="coiled-coil region" evidence="1">
    <location>
        <begin position="158"/>
        <end position="199"/>
    </location>
</feature>
<accession>A0A9W4UD83</accession>
<dbReference type="Proteomes" id="UP001152607">
    <property type="component" value="Unassembled WGS sequence"/>
</dbReference>
<reference evidence="3" key="1">
    <citation type="submission" date="2023-01" db="EMBL/GenBank/DDBJ databases">
        <authorList>
            <person name="Van Ghelder C."/>
            <person name="Rancurel C."/>
        </authorList>
    </citation>
    <scope>NUCLEOTIDE SEQUENCE</scope>
    <source>
        <strain evidence="3">CNCM I-4278</strain>
    </source>
</reference>
<organism evidence="3 4">
    <name type="scientific">Periconia digitata</name>
    <dbReference type="NCBI Taxonomy" id="1303443"/>
    <lineage>
        <taxon>Eukaryota</taxon>
        <taxon>Fungi</taxon>
        <taxon>Dikarya</taxon>
        <taxon>Ascomycota</taxon>
        <taxon>Pezizomycotina</taxon>
        <taxon>Dothideomycetes</taxon>
        <taxon>Pleosporomycetidae</taxon>
        <taxon>Pleosporales</taxon>
        <taxon>Massarineae</taxon>
        <taxon>Periconiaceae</taxon>
        <taxon>Periconia</taxon>
    </lineage>
</organism>
<dbReference type="EMBL" id="CAOQHR010000003">
    <property type="protein sequence ID" value="CAI6332582.1"/>
    <property type="molecule type" value="Genomic_DNA"/>
</dbReference>
<protein>
    <submittedName>
        <fullName evidence="3">Uncharacterized protein</fullName>
    </submittedName>
</protein>
<comment type="caution">
    <text evidence="3">The sequence shown here is derived from an EMBL/GenBank/DDBJ whole genome shotgun (WGS) entry which is preliminary data.</text>
</comment>
<evidence type="ECO:0000313" key="3">
    <source>
        <dbReference type="EMBL" id="CAI6332582.1"/>
    </source>
</evidence>
<dbReference type="OrthoDB" id="10601543at2759"/>
<feature type="region of interest" description="Disordered" evidence="2">
    <location>
        <begin position="1"/>
        <end position="21"/>
    </location>
</feature>
<keyword evidence="1" id="KW-0175">Coiled coil</keyword>
<evidence type="ECO:0000313" key="4">
    <source>
        <dbReference type="Proteomes" id="UP001152607"/>
    </source>
</evidence>
<evidence type="ECO:0000256" key="2">
    <source>
        <dbReference type="SAM" id="MobiDB-lite"/>
    </source>
</evidence>
<evidence type="ECO:0000256" key="1">
    <source>
        <dbReference type="SAM" id="Coils"/>
    </source>
</evidence>
<proteinExistence type="predicted"/>
<name>A0A9W4UD83_9PLEO</name>
<gene>
    <name evidence="3" type="ORF">PDIGIT_LOCUS5607</name>
</gene>
<keyword evidence="4" id="KW-1185">Reference proteome</keyword>